<dbReference type="Proteomes" id="UP001445335">
    <property type="component" value="Unassembled WGS sequence"/>
</dbReference>
<dbReference type="PANTHER" id="PTHR33638">
    <property type="entry name" value="SELENOPROTEIN H"/>
    <property type="match status" value="1"/>
</dbReference>
<proteinExistence type="predicted"/>
<dbReference type="AlphaFoldDB" id="A0AAW1RUN3"/>
<gene>
    <name evidence="1" type="ORF">WJX81_007378</name>
</gene>
<sequence>MQELQLVDCCHLLCQARLKTLRPVRGGIAGANPDLVVSVNPVKPRKGCFEVRDASGKMYVSLLDLPRPFTKLKALDLDELAATIAAGSAPQA</sequence>
<name>A0AAW1RUN3_9CHLO</name>
<dbReference type="InterPro" id="IPR052674">
    <property type="entry name" value="SelWTH-like"/>
</dbReference>
<protein>
    <submittedName>
        <fullName evidence="1">Uncharacterized protein</fullName>
    </submittedName>
</protein>
<comment type="caution">
    <text evidence="1">The sequence shown here is derived from an EMBL/GenBank/DDBJ whole genome shotgun (WGS) entry which is preliminary data.</text>
</comment>
<accession>A0AAW1RUN3</accession>
<keyword evidence="2" id="KW-1185">Reference proteome</keyword>
<dbReference type="PANTHER" id="PTHR33638:SF1">
    <property type="entry name" value="SELENOPROTEIN H"/>
    <property type="match status" value="1"/>
</dbReference>
<reference evidence="1 2" key="1">
    <citation type="journal article" date="2024" name="Nat. Commun.">
        <title>Phylogenomics reveals the evolutionary origins of lichenization in chlorophyte algae.</title>
        <authorList>
            <person name="Puginier C."/>
            <person name="Libourel C."/>
            <person name="Otte J."/>
            <person name="Skaloud P."/>
            <person name="Haon M."/>
            <person name="Grisel S."/>
            <person name="Petersen M."/>
            <person name="Berrin J.G."/>
            <person name="Delaux P.M."/>
            <person name="Dal Grande F."/>
            <person name="Keller J."/>
        </authorList>
    </citation>
    <scope>NUCLEOTIDE SEQUENCE [LARGE SCALE GENOMIC DNA]</scope>
    <source>
        <strain evidence="1 2">SAG 245.80</strain>
    </source>
</reference>
<dbReference type="EMBL" id="JALJOU010000022">
    <property type="protein sequence ID" value="KAK9837337.1"/>
    <property type="molecule type" value="Genomic_DNA"/>
</dbReference>
<evidence type="ECO:0000313" key="1">
    <source>
        <dbReference type="EMBL" id="KAK9837337.1"/>
    </source>
</evidence>
<organism evidence="1 2">
    <name type="scientific">Elliptochloris bilobata</name>
    <dbReference type="NCBI Taxonomy" id="381761"/>
    <lineage>
        <taxon>Eukaryota</taxon>
        <taxon>Viridiplantae</taxon>
        <taxon>Chlorophyta</taxon>
        <taxon>core chlorophytes</taxon>
        <taxon>Trebouxiophyceae</taxon>
        <taxon>Trebouxiophyceae incertae sedis</taxon>
        <taxon>Elliptochloris clade</taxon>
        <taxon>Elliptochloris</taxon>
    </lineage>
</organism>
<evidence type="ECO:0000313" key="2">
    <source>
        <dbReference type="Proteomes" id="UP001445335"/>
    </source>
</evidence>
<dbReference type="GO" id="GO:0005794">
    <property type="term" value="C:Golgi apparatus"/>
    <property type="evidence" value="ECO:0007669"/>
    <property type="project" value="TreeGrafter"/>
</dbReference>